<keyword evidence="5" id="KW-1185">Reference proteome</keyword>
<dbReference type="Proteomes" id="UP001523262">
    <property type="component" value="Unassembled WGS sequence"/>
</dbReference>
<dbReference type="SUPFAM" id="SSF51735">
    <property type="entry name" value="NAD(P)-binding Rossmann-fold domains"/>
    <property type="match status" value="1"/>
</dbReference>
<protein>
    <submittedName>
        <fullName evidence="4">Gfo/Idh/MocA family oxidoreductase</fullName>
    </submittedName>
</protein>
<accession>A0ABT0WFM3</accession>
<dbReference type="InterPro" id="IPR000683">
    <property type="entry name" value="Gfo/Idh/MocA-like_OxRdtase_N"/>
</dbReference>
<dbReference type="InterPro" id="IPR051450">
    <property type="entry name" value="Gfo/Idh/MocA_Oxidoreductases"/>
</dbReference>
<dbReference type="Pfam" id="PF02894">
    <property type="entry name" value="GFO_IDH_MocA_C"/>
    <property type="match status" value="1"/>
</dbReference>
<evidence type="ECO:0000259" key="3">
    <source>
        <dbReference type="Pfam" id="PF02894"/>
    </source>
</evidence>
<dbReference type="InterPro" id="IPR004104">
    <property type="entry name" value="Gfo/Idh/MocA-like_OxRdtase_C"/>
</dbReference>
<sequence length="321" mass="36158">MKKSSKIRVGIIGLGVIGEKILCAFQKHPKFEIVSICDVVKERAELISQKLNGIVYYTDYKELLQNSDVELVYVAVPPKYHHLVALDVLAAGKHILCEKPLANSLEEARAMSEHAKQAGVVHAMHFPVYYTKAFKYINNFVTSEKIGEIRRVEINTHFHKWPCEWQQTDWIGGREQGGFVREVFPHYIQLTQALFGKLEHIQSQLELPADSDKCETGILASMKLSDGTPLLINGVSQIAQQERIAFTIYGTNGTISLVNWIKLEVGKYDEPLTEISLQPVDPTLDLLMNLANAIKGDRADIIDFQAGYEIQKVLEALLQKI</sequence>
<comment type="similarity">
    <text evidence="1">Belongs to the Gfo/Idh/MocA family.</text>
</comment>
<proteinExistence type="inferred from homology"/>
<name>A0ABT0WFM3_9BACI</name>
<comment type="caution">
    <text evidence="4">The sequence shown here is derived from an EMBL/GenBank/DDBJ whole genome shotgun (WGS) entry which is preliminary data.</text>
</comment>
<dbReference type="Pfam" id="PF01408">
    <property type="entry name" value="GFO_IDH_MocA"/>
    <property type="match status" value="1"/>
</dbReference>
<feature type="domain" description="Gfo/Idh/MocA-like oxidoreductase C-terminal" evidence="3">
    <location>
        <begin position="141"/>
        <end position="320"/>
    </location>
</feature>
<dbReference type="Gene3D" id="3.40.50.720">
    <property type="entry name" value="NAD(P)-binding Rossmann-like Domain"/>
    <property type="match status" value="1"/>
</dbReference>
<reference evidence="4 5" key="1">
    <citation type="submission" date="2022-06" db="EMBL/GenBank/DDBJ databases">
        <authorList>
            <person name="Jeon C.O."/>
        </authorList>
    </citation>
    <scope>NUCLEOTIDE SEQUENCE [LARGE SCALE GENOMIC DNA]</scope>
    <source>
        <strain evidence="4 5">KCTC 13943</strain>
    </source>
</reference>
<dbReference type="InterPro" id="IPR036291">
    <property type="entry name" value="NAD(P)-bd_dom_sf"/>
</dbReference>
<evidence type="ECO:0000313" key="4">
    <source>
        <dbReference type="EMBL" id="MCM2535106.1"/>
    </source>
</evidence>
<evidence type="ECO:0000259" key="2">
    <source>
        <dbReference type="Pfam" id="PF01408"/>
    </source>
</evidence>
<gene>
    <name evidence="4" type="ORF">NDK43_25655</name>
</gene>
<dbReference type="PANTHER" id="PTHR43377">
    <property type="entry name" value="BILIVERDIN REDUCTASE A"/>
    <property type="match status" value="1"/>
</dbReference>
<evidence type="ECO:0000313" key="5">
    <source>
        <dbReference type="Proteomes" id="UP001523262"/>
    </source>
</evidence>
<dbReference type="Gene3D" id="3.30.360.10">
    <property type="entry name" value="Dihydrodipicolinate Reductase, domain 2"/>
    <property type="match status" value="1"/>
</dbReference>
<evidence type="ECO:0000256" key="1">
    <source>
        <dbReference type="ARBA" id="ARBA00010928"/>
    </source>
</evidence>
<feature type="domain" description="Gfo/Idh/MocA-like oxidoreductase N-terminal" evidence="2">
    <location>
        <begin position="7"/>
        <end position="123"/>
    </location>
</feature>
<dbReference type="EMBL" id="JAMQCR010000002">
    <property type="protein sequence ID" value="MCM2535106.1"/>
    <property type="molecule type" value="Genomic_DNA"/>
</dbReference>
<dbReference type="SUPFAM" id="SSF55347">
    <property type="entry name" value="Glyceraldehyde-3-phosphate dehydrogenase-like, C-terminal domain"/>
    <property type="match status" value="1"/>
</dbReference>
<organism evidence="4 5">
    <name type="scientific">Neobacillus pocheonensis</name>
    <dbReference type="NCBI Taxonomy" id="363869"/>
    <lineage>
        <taxon>Bacteria</taxon>
        <taxon>Bacillati</taxon>
        <taxon>Bacillota</taxon>
        <taxon>Bacilli</taxon>
        <taxon>Bacillales</taxon>
        <taxon>Bacillaceae</taxon>
        <taxon>Neobacillus</taxon>
    </lineage>
</organism>
<dbReference type="PANTHER" id="PTHR43377:SF1">
    <property type="entry name" value="BILIVERDIN REDUCTASE A"/>
    <property type="match status" value="1"/>
</dbReference>